<dbReference type="AlphaFoldDB" id="A0A1T5CHC6"/>
<reference evidence="1 2" key="1">
    <citation type="submission" date="2017-02" db="EMBL/GenBank/DDBJ databases">
        <authorList>
            <person name="Peterson S.W."/>
        </authorList>
    </citation>
    <scope>NUCLEOTIDE SEQUENCE [LARGE SCALE GENOMIC DNA]</scope>
    <source>
        <strain evidence="1 2">DSM 22323</strain>
    </source>
</reference>
<name>A0A1T5CHC6_9FLAO</name>
<evidence type="ECO:0000313" key="1">
    <source>
        <dbReference type="EMBL" id="SKB58859.1"/>
    </source>
</evidence>
<organism evidence="1 2">
    <name type="scientific">Soonwooa buanensis</name>
    <dbReference type="NCBI Taxonomy" id="619805"/>
    <lineage>
        <taxon>Bacteria</taxon>
        <taxon>Pseudomonadati</taxon>
        <taxon>Bacteroidota</taxon>
        <taxon>Flavobacteriia</taxon>
        <taxon>Flavobacteriales</taxon>
        <taxon>Weeksellaceae</taxon>
        <taxon>Chryseobacterium group</taxon>
        <taxon>Soonwooa</taxon>
    </lineage>
</organism>
<accession>A0A1T5CHC6</accession>
<sequence>MSFNSIYITIIIFTLLGCKSPNEKKKIEKVEASRTENINNYKKQ</sequence>
<dbReference type="STRING" id="619805.SAMN05660477_00071"/>
<protein>
    <submittedName>
        <fullName evidence="1">Uncharacterized protein</fullName>
    </submittedName>
</protein>
<dbReference type="Proteomes" id="UP000191112">
    <property type="component" value="Unassembled WGS sequence"/>
</dbReference>
<gene>
    <name evidence="1" type="ORF">SAMN05660477_00071</name>
</gene>
<evidence type="ECO:0000313" key="2">
    <source>
        <dbReference type="Proteomes" id="UP000191112"/>
    </source>
</evidence>
<dbReference type="EMBL" id="FUYZ01000001">
    <property type="protein sequence ID" value="SKB58859.1"/>
    <property type="molecule type" value="Genomic_DNA"/>
</dbReference>
<keyword evidence="2" id="KW-1185">Reference proteome</keyword>
<proteinExistence type="predicted"/>